<dbReference type="SUPFAM" id="SSF56176">
    <property type="entry name" value="FAD-binding/transporter-associated domain-like"/>
    <property type="match status" value="1"/>
</dbReference>
<dbReference type="EMBL" id="JABZXJ010000071">
    <property type="protein sequence ID" value="MBF1650570.1"/>
    <property type="molecule type" value="Genomic_DNA"/>
</dbReference>
<dbReference type="SUPFAM" id="SSF55103">
    <property type="entry name" value="FAD-linked oxidases, C-terminal domain"/>
    <property type="match status" value="1"/>
</dbReference>
<dbReference type="PROSITE" id="PS51379">
    <property type="entry name" value="4FE4S_FER_2"/>
    <property type="match status" value="1"/>
</dbReference>
<protein>
    <recommendedName>
        <fullName evidence="10">D-lactate dehydrogenase (cytochrome)</fullName>
        <ecNumber evidence="10">1.1.2.4</ecNumber>
    </recommendedName>
</protein>
<dbReference type="InterPro" id="IPR016169">
    <property type="entry name" value="FAD-bd_PCMH_sub2"/>
</dbReference>
<dbReference type="InterPro" id="IPR006094">
    <property type="entry name" value="Oxid_FAD_bind_N"/>
</dbReference>
<evidence type="ECO:0000256" key="2">
    <source>
        <dbReference type="ARBA" id="ARBA00008000"/>
    </source>
</evidence>
<sequence>MTTVVSNTSKALKSPYEDTLKRLLSDARAEAVESSVSELERLAISHDASHYLLVPAGLVRPDSAEDVANIFRAAGDLGLPLTFRSGGTSLSGQSSGDGLMVDTRRHFKKIEVLEDGKKVRVQPGATIMMVNNYLAPYGYKLGPDPASWSACTIGGVVANNSSGMSSGTKYNTYNTLDSMVLVLPSGTIIDTAEPDADQKLRSLEPELHEGLLRLRKRVLENPESMAKIRQQYSMKNTMGYGLNSLVDFETPVDILQHLLIGSEGTLGFVASATYRTLPILKNISTGLLVFDNLIDAARSVPELVANKLATVELMDATSIRVAQRTGQAAEALAAIDVKDHAALLVEFQGNSEQELSDLAAAAAPMFKSLPVASPVSMTSKLSERNALWAARRGLYTTVAGNRRSGTNALLEDVVVPVEVLGNTCSDLTKLFDAHGYQDSVIFGHAKDGNIHFMLNEQFRDPKQLDRYRDFTEEMVQLILGNEGSLKAEHGTGRIMAPFVSRQFGDELFDVMRQIKRLIDPKGFMNPGVLLAEPDTDYVTDLKVAETVEEEVDRCVECGYCEPVCPSRNLTLTPRQRIVMRREIAAAEANGDHELAERLRKEYEYNGIDTCAVDGMCQTRCPVNINTGDLIRRLRSENQDKLAATGWKVAAQQWGIMDKVAGKALTVAKKLPFPVVHGTTNIARKVMGDDMVPSYKKGLPVGGPARKPHKDATAEIVFFPACVNSMFGGVDGDGKHDPVNATQAFIRLCERAGVKYRIPDNIGEMCCATPWKSKGFTDGYSIMSDRVLKSLWEATDGGRLPVVCDASSCTEGLEVMREKVIKALEHKIVNGLKPDEPDFSRLRMYDAVQFAADNMLDKLTVSAPLPSIALHPTCSMTHLGTQPAFEKIANAMSDDVYVPKHWGCCGYAGDRGMLHPELTASATEAEAAELSEQKQFAAYISANRTCEQGMTEATGHTYQNVLQLLERTTR</sequence>
<dbReference type="PROSITE" id="PS51387">
    <property type="entry name" value="FAD_PCMH"/>
    <property type="match status" value="1"/>
</dbReference>
<dbReference type="Proteomes" id="UP000769484">
    <property type="component" value="Unassembled WGS sequence"/>
</dbReference>
<proteinExistence type="inferred from homology"/>
<dbReference type="InterPro" id="IPR016166">
    <property type="entry name" value="FAD-bd_PCMH"/>
</dbReference>
<dbReference type="PROSITE" id="PS00198">
    <property type="entry name" value="4FE4S_FER_1"/>
    <property type="match status" value="1"/>
</dbReference>
<organism evidence="13 14">
    <name type="scientific">Rothia dentocariosa</name>
    <dbReference type="NCBI Taxonomy" id="2047"/>
    <lineage>
        <taxon>Bacteria</taxon>
        <taxon>Bacillati</taxon>
        <taxon>Actinomycetota</taxon>
        <taxon>Actinomycetes</taxon>
        <taxon>Micrococcales</taxon>
        <taxon>Micrococcaceae</taxon>
        <taxon>Rothia</taxon>
    </lineage>
</organism>
<reference evidence="13" key="1">
    <citation type="submission" date="2020-04" db="EMBL/GenBank/DDBJ databases">
        <title>Deep metagenomics examines the oral microbiome during advanced dental caries in children, revealing novel taxa and co-occurrences with host molecules.</title>
        <authorList>
            <person name="Baker J.L."/>
            <person name="Morton J.T."/>
            <person name="Dinis M."/>
            <person name="Alvarez R."/>
            <person name="Tran N.C."/>
            <person name="Knight R."/>
            <person name="Edlund A."/>
        </authorList>
    </citation>
    <scope>NUCLEOTIDE SEQUENCE</scope>
    <source>
        <strain evidence="13">JCVI_47_bin.4</strain>
    </source>
</reference>
<dbReference type="Pfam" id="PF02754">
    <property type="entry name" value="CCG"/>
    <property type="match status" value="1"/>
</dbReference>
<evidence type="ECO:0000256" key="9">
    <source>
        <dbReference type="ARBA" id="ARBA00023014"/>
    </source>
</evidence>
<dbReference type="InterPro" id="IPR017896">
    <property type="entry name" value="4Fe4S_Fe-S-bd"/>
</dbReference>
<feature type="domain" description="FAD-binding PCMH-type" evidence="12">
    <location>
        <begin position="51"/>
        <end position="279"/>
    </location>
</feature>
<name>A0A930KH11_9MICC</name>
<keyword evidence="6" id="KW-0809">Transit peptide</keyword>
<evidence type="ECO:0000313" key="14">
    <source>
        <dbReference type="Proteomes" id="UP000769484"/>
    </source>
</evidence>
<comment type="cofactor">
    <cofactor evidence="1">
        <name>FAD</name>
        <dbReference type="ChEBI" id="CHEBI:57692"/>
    </cofactor>
</comment>
<evidence type="ECO:0000256" key="4">
    <source>
        <dbReference type="ARBA" id="ARBA00022723"/>
    </source>
</evidence>
<dbReference type="GO" id="GO:0008720">
    <property type="term" value="F:D-lactate dehydrogenase (NAD+) activity"/>
    <property type="evidence" value="ECO:0007669"/>
    <property type="project" value="TreeGrafter"/>
</dbReference>
<evidence type="ECO:0000259" key="11">
    <source>
        <dbReference type="PROSITE" id="PS51379"/>
    </source>
</evidence>
<dbReference type="PANTHER" id="PTHR11748:SF111">
    <property type="entry name" value="D-LACTATE DEHYDROGENASE, MITOCHONDRIAL-RELATED"/>
    <property type="match status" value="1"/>
</dbReference>
<dbReference type="InterPro" id="IPR036318">
    <property type="entry name" value="FAD-bd_PCMH-like_sf"/>
</dbReference>
<comment type="caution">
    <text evidence="13">The sequence shown here is derived from an EMBL/GenBank/DDBJ whole genome shotgun (WGS) entry which is preliminary data.</text>
</comment>
<dbReference type="Gene3D" id="1.10.45.10">
    <property type="entry name" value="Vanillyl-alcohol Oxidase, Chain A, domain 4"/>
    <property type="match status" value="1"/>
</dbReference>
<dbReference type="Gene3D" id="3.30.70.2190">
    <property type="match status" value="1"/>
</dbReference>
<dbReference type="PANTHER" id="PTHR11748">
    <property type="entry name" value="D-LACTATE DEHYDROGENASE"/>
    <property type="match status" value="1"/>
</dbReference>
<dbReference type="GO" id="GO:0004458">
    <property type="term" value="F:D-lactate dehydrogenase (cytochrome) activity"/>
    <property type="evidence" value="ECO:0007669"/>
    <property type="project" value="UniProtKB-EC"/>
</dbReference>
<evidence type="ECO:0000256" key="5">
    <source>
        <dbReference type="ARBA" id="ARBA00022827"/>
    </source>
</evidence>
<evidence type="ECO:0000256" key="6">
    <source>
        <dbReference type="ARBA" id="ARBA00022946"/>
    </source>
</evidence>
<dbReference type="InterPro" id="IPR017900">
    <property type="entry name" value="4Fe4S_Fe_S_CS"/>
</dbReference>
<dbReference type="GO" id="GO:0046872">
    <property type="term" value="F:metal ion binding"/>
    <property type="evidence" value="ECO:0007669"/>
    <property type="project" value="UniProtKB-KW"/>
</dbReference>
<dbReference type="Gene3D" id="3.30.43.10">
    <property type="entry name" value="Uridine Diphospho-n-acetylenolpyruvylglucosamine Reductase, domain 2"/>
    <property type="match status" value="1"/>
</dbReference>
<dbReference type="Pfam" id="PF02913">
    <property type="entry name" value="FAD-oxidase_C"/>
    <property type="match status" value="1"/>
</dbReference>
<dbReference type="InterPro" id="IPR016171">
    <property type="entry name" value="Vanillyl_alc_oxidase_C-sub2"/>
</dbReference>
<dbReference type="InterPro" id="IPR004113">
    <property type="entry name" value="FAD-bd_oxidored_4_C"/>
</dbReference>
<evidence type="ECO:0000256" key="1">
    <source>
        <dbReference type="ARBA" id="ARBA00001974"/>
    </source>
</evidence>
<dbReference type="GO" id="GO:0071949">
    <property type="term" value="F:FAD binding"/>
    <property type="evidence" value="ECO:0007669"/>
    <property type="project" value="InterPro"/>
</dbReference>
<gene>
    <name evidence="13" type="ORF">HXO56_10900</name>
</gene>
<evidence type="ECO:0000256" key="10">
    <source>
        <dbReference type="ARBA" id="ARBA00038897"/>
    </source>
</evidence>
<dbReference type="Pfam" id="PF13183">
    <property type="entry name" value="Fer4_8"/>
    <property type="match status" value="1"/>
</dbReference>
<keyword evidence="5" id="KW-0274">FAD</keyword>
<evidence type="ECO:0000256" key="7">
    <source>
        <dbReference type="ARBA" id="ARBA00023002"/>
    </source>
</evidence>
<dbReference type="GO" id="GO:0051536">
    <property type="term" value="F:iron-sulfur cluster binding"/>
    <property type="evidence" value="ECO:0007669"/>
    <property type="project" value="UniProtKB-KW"/>
</dbReference>
<keyword evidence="8" id="KW-0408">Iron</keyword>
<feature type="domain" description="4Fe-4S ferredoxin-type" evidence="11">
    <location>
        <begin position="545"/>
        <end position="574"/>
    </location>
</feature>
<dbReference type="Gene3D" id="3.30.465.10">
    <property type="match status" value="1"/>
</dbReference>
<keyword evidence="3" id="KW-0285">Flavoprotein</keyword>
<dbReference type="GO" id="GO:1903457">
    <property type="term" value="P:lactate catabolic process"/>
    <property type="evidence" value="ECO:0007669"/>
    <property type="project" value="TreeGrafter"/>
</dbReference>
<dbReference type="InterPro" id="IPR016167">
    <property type="entry name" value="FAD-bd_PCMH_sub1"/>
</dbReference>
<keyword evidence="4" id="KW-0479">Metal-binding</keyword>
<dbReference type="InterPro" id="IPR009051">
    <property type="entry name" value="Helical_ferredxn"/>
</dbReference>
<comment type="similarity">
    <text evidence="2">Belongs to the FAD-binding oxidoreductase/transferase type 4 family.</text>
</comment>
<evidence type="ECO:0000256" key="8">
    <source>
        <dbReference type="ARBA" id="ARBA00023004"/>
    </source>
</evidence>
<dbReference type="Gene3D" id="3.30.70.2740">
    <property type="match status" value="1"/>
</dbReference>
<dbReference type="Gene3D" id="1.10.1060.10">
    <property type="entry name" value="Alpha-helical ferredoxin"/>
    <property type="match status" value="1"/>
</dbReference>
<accession>A0A930KH11</accession>
<evidence type="ECO:0000259" key="12">
    <source>
        <dbReference type="PROSITE" id="PS51387"/>
    </source>
</evidence>
<dbReference type="InterPro" id="IPR004017">
    <property type="entry name" value="Cys_rich_dom"/>
</dbReference>
<evidence type="ECO:0000256" key="3">
    <source>
        <dbReference type="ARBA" id="ARBA00022630"/>
    </source>
</evidence>
<dbReference type="EC" id="1.1.2.4" evidence="10"/>
<dbReference type="AlphaFoldDB" id="A0A930KH11"/>
<keyword evidence="9" id="KW-0411">Iron-sulfur</keyword>
<dbReference type="SUPFAM" id="SSF46548">
    <property type="entry name" value="alpha-helical ferredoxin"/>
    <property type="match status" value="1"/>
</dbReference>
<dbReference type="Pfam" id="PF01565">
    <property type="entry name" value="FAD_binding_4"/>
    <property type="match status" value="1"/>
</dbReference>
<evidence type="ECO:0000313" key="13">
    <source>
        <dbReference type="EMBL" id="MBF1650570.1"/>
    </source>
</evidence>
<keyword evidence="7" id="KW-0560">Oxidoreductase</keyword>
<dbReference type="InterPro" id="IPR016164">
    <property type="entry name" value="FAD-linked_Oxase-like_C"/>
</dbReference>